<evidence type="ECO:0000313" key="3">
    <source>
        <dbReference type="EMBL" id="KZP16440.1"/>
    </source>
</evidence>
<reference evidence="3 4" key="1">
    <citation type="journal article" date="2016" name="Mol. Biol. Evol.">
        <title>Comparative Genomics of Early-Diverging Mushroom-Forming Fungi Provides Insights into the Origins of Lignocellulose Decay Capabilities.</title>
        <authorList>
            <person name="Nagy L.G."/>
            <person name="Riley R."/>
            <person name="Tritt A."/>
            <person name="Adam C."/>
            <person name="Daum C."/>
            <person name="Floudas D."/>
            <person name="Sun H."/>
            <person name="Yadav J.S."/>
            <person name="Pangilinan J."/>
            <person name="Larsson K.H."/>
            <person name="Matsuura K."/>
            <person name="Barry K."/>
            <person name="Labutti K."/>
            <person name="Kuo R."/>
            <person name="Ohm R.A."/>
            <person name="Bhattacharya S.S."/>
            <person name="Shirouzu T."/>
            <person name="Yoshinaga Y."/>
            <person name="Martin F.M."/>
            <person name="Grigoriev I.V."/>
            <person name="Hibbett D.S."/>
        </authorList>
    </citation>
    <scope>NUCLEOTIDE SEQUENCE [LARGE SCALE GENOMIC DNA]</scope>
    <source>
        <strain evidence="3 4">CBS 109695</strain>
    </source>
</reference>
<dbReference type="InterPro" id="IPR051966">
    <property type="entry name" value="RPAP3"/>
</dbReference>
<proteinExistence type="predicted"/>
<protein>
    <submittedName>
        <fullName evidence="3">Uncharacterized protein</fullName>
    </submittedName>
</protein>
<keyword evidence="1" id="KW-0802">TPR repeat</keyword>
<dbReference type="Gene3D" id="1.25.40.10">
    <property type="entry name" value="Tetratricopeptide repeat domain"/>
    <property type="match status" value="1"/>
</dbReference>
<evidence type="ECO:0000313" key="4">
    <source>
        <dbReference type="Proteomes" id="UP000076532"/>
    </source>
</evidence>
<gene>
    <name evidence="3" type="ORF">FIBSPDRAFT_958007</name>
</gene>
<feature type="compositionally biased region" description="Acidic residues" evidence="2">
    <location>
        <begin position="77"/>
        <end position="89"/>
    </location>
</feature>
<keyword evidence="4" id="KW-1185">Reference proteome</keyword>
<feature type="compositionally biased region" description="Basic and acidic residues" evidence="2">
    <location>
        <begin position="90"/>
        <end position="106"/>
    </location>
</feature>
<dbReference type="SUPFAM" id="SSF48452">
    <property type="entry name" value="TPR-like"/>
    <property type="match status" value="1"/>
</dbReference>
<dbReference type="PANTHER" id="PTHR46423">
    <property type="entry name" value="RNA POLYMERASE II-ASSOCIATED PROTEIN 3"/>
    <property type="match status" value="1"/>
</dbReference>
<dbReference type="GO" id="GO:0101031">
    <property type="term" value="C:protein folding chaperone complex"/>
    <property type="evidence" value="ECO:0007669"/>
    <property type="project" value="TreeGrafter"/>
</dbReference>
<name>A0A166F4Z6_9AGAM</name>
<evidence type="ECO:0000256" key="1">
    <source>
        <dbReference type="ARBA" id="ARBA00022803"/>
    </source>
</evidence>
<dbReference type="PANTHER" id="PTHR46423:SF1">
    <property type="entry name" value="RNA POLYMERASE II-ASSOCIATED PROTEIN 3"/>
    <property type="match status" value="1"/>
</dbReference>
<accession>A0A166F4Z6</accession>
<feature type="region of interest" description="Disordered" evidence="2">
    <location>
        <begin position="77"/>
        <end position="106"/>
    </location>
</feature>
<evidence type="ECO:0000256" key="2">
    <source>
        <dbReference type="SAM" id="MobiDB-lite"/>
    </source>
</evidence>
<dbReference type="EMBL" id="KV417593">
    <property type="protein sequence ID" value="KZP16440.1"/>
    <property type="molecule type" value="Genomic_DNA"/>
</dbReference>
<sequence>MSDTITATYELEIRAASEALSEDPKNVKALYRRGVARKHMYLLKVAMSDFKNVLRIDPHCHEARAEFAVAMELWEEGEGDETDFNTSEDEAPHPEADPDNDNEHHMGRGAKMLVPCRFYNHDGCNKGAACACLFARAR</sequence>
<organism evidence="3 4">
    <name type="scientific">Athelia psychrophila</name>
    <dbReference type="NCBI Taxonomy" id="1759441"/>
    <lineage>
        <taxon>Eukaryota</taxon>
        <taxon>Fungi</taxon>
        <taxon>Dikarya</taxon>
        <taxon>Basidiomycota</taxon>
        <taxon>Agaricomycotina</taxon>
        <taxon>Agaricomycetes</taxon>
        <taxon>Agaricomycetidae</taxon>
        <taxon>Atheliales</taxon>
        <taxon>Atheliaceae</taxon>
        <taxon>Athelia</taxon>
    </lineage>
</organism>
<dbReference type="OrthoDB" id="245563at2759"/>
<dbReference type="InterPro" id="IPR011990">
    <property type="entry name" value="TPR-like_helical_dom_sf"/>
</dbReference>
<dbReference type="Proteomes" id="UP000076532">
    <property type="component" value="Unassembled WGS sequence"/>
</dbReference>
<dbReference type="AlphaFoldDB" id="A0A166F4Z6"/>